<dbReference type="InterPro" id="IPR030678">
    <property type="entry name" value="Peptide/Ni-bd"/>
</dbReference>
<dbReference type="STRING" id="1122214.Mame_03282"/>
<keyword evidence="8" id="KW-1185">Reference proteome</keyword>
<accession>A0A1U9Z4R5</accession>
<evidence type="ECO:0000313" key="8">
    <source>
        <dbReference type="Proteomes" id="UP000191135"/>
    </source>
</evidence>
<organism evidence="7 8">
    <name type="scientific">Martelella mediterranea DSM 17316</name>
    <dbReference type="NCBI Taxonomy" id="1122214"/>
    <lineage>
        <taxon>Bacteria</taxon>
        <taxon>Pseudomonadati</taxon>
        <taxon>Pseudomonadota</taxon>
        <taxon>Alphaproteobacteria</taxon>
        <taxon>Hyphomicrobiales</taxon>
        <taxon>Aurantimonadaceae</taxon>
        <taxon>Martelella</taxon>
    </lineage>
</organism>
<dbReference type="PANTHER" id="PTHR30290:SF10">
    <property type="entry name" value="PERIPLASMIC OLIGOPEPTIDE-BINDING PROTEIN-RELATED"/>
    <property type="match status" value="1"/>
</dbReference>
<keyword evidence="3" id="KW-0813">Transport</keyword>
<protein>
    <submittedName>
        <fullName evidence="7">Glutathione-binding protein GsiB</fullName>
    </submittedName>
</protein>
<sequence length="520" mass="56209" precursor="true">MLKHRNISITGAATALALVIGLAAGSADAETLRVGIGAADLSTADPARATQTQDVALVSWMFNGLVRFPPGSADPASIEPDLAESWETSDDGLVWTFHLRDGVKFHGDFGTLTAGDVVYTLNRAKNPETSSFANDYAAFENIEAIDPLTVRITLSEPVPGFLGLVANYHGGNIISQKAAEQYGDDFKNHPIGTGPFMFDKTVTQQAAHLVAFPDYFRGAPQIDDIDYEFIPSDSSRELAFRSGELDLIYGKREQQWVDQAKSWGNATIDIFAPGEFRTLHLNMNHPPLDNLKVREAIAHAVNVDQLIQFVGADVAHKGCSVVPPGYLGEDCAAGGYGYDLALAKSLLSEAGFEDGLDLSAVVSSSSSQQPVMEVIQAQLAEAGINLDMQIVDHPTYHSQIREDASDIVFYGAARFPVADSYLTQFYDSASIVGTPTAVTNFSHCDVADAEIQAARVASDPEEQKKLWAEAQQKIFDAVCSVPLFELMQVWVQTDGLDLGYELKGSLNLAPPITEKTTLTR</sequence>
<evidence type="ECO:0000313" key="7">
    <source>
        <dbReference type="EMBL" id="AQZ52592.1"/>
    </source>
</evidence>
<dbReference type="AlphaFoldDB" id="A0A1U9Z4R5"/>
<name>A0A1U9Z4R5_9HYPH</name>
<dbReference type="PIRSF" id="PIRSF002741">
    <property type="entry name" value="MppA"/>
    <property type="match status" value="1"/>
</dbReference>
<dbReference type="Gene3D" id="3.40.190.10">
    <property type="entry name" value="Periplasmic binding protein-like II"/>
    <property type="match status" value="1"/>
</dbReference>
<evidence type="ECO:0000259" key="6">
    <source>
        <dbReference type="Pfam" id="PF00496"/>
    </source>
</evidence>
<dbReference type="InterPro" id="IPR000914">
    <property type="entry name" value="SBP_5_dom"/>
</dbReference>
<dbReference type="GO" id="GO:0030288">
    <property type="term" value="C:outer membrane-bounded periplasmic space"/>
    <property type="evidence" value="ECO:0007669"/>
    <property type="project" value="UniProtKB-ARBA"/>
</dbReference>
<dbReference type="CDD" id="cd08508">
    <property type="entry name" value="PBP2_NikA_DppA_OppA_like_1"/>
    <property type="match status" value="1"/>
</dbReference>
<feature type="chain" id="PRO_5010738425" evidence="5">
    <location>
        <begin position="30"/>
        <end position="520"/>
    </location>
</feature>
<proteinExistence type="inferred from homology"/>
<reference evidence="7 8" key="1">
    <citation type="submission" date="2017-03" db="EMBL/GenBank/DDBJ databases">
        <title>Foreign affairs: Plasmid Transfer between Roseobacters and Rhizobia.</title>
        <authorList>
            <person name="Bartling P."/>
            <person name="Bunk B."/>
            <person name="Overmann J."/>
            <person name="Brinkmann H."/>
            <person name="Petersen J."/>
        </authorList>
    </citation>
    <scope>NUCLEOTIDE SEQUENCE [LARGE SCALE GENOMIC DNA]</scope>
    <source>
        <strain evidence="7 8">MACL11</strain>
    </source>
</reference>
<dbReference type="EMBL" id="CP020330">
    <property type="protein sequence ID" value="AQZ52592.1"/>
    <property type="molecule type" value="Genomic_DNA"/>
</dbReference>
<dbReference type="GO" id="GO:1904680">
    <property type="term" value="F:peptide transmembrane transporter activity"/>
    <property type="evidence" value="ECO:0007669"/>
    <property type="project" value="TreeGrafter"/>
</dbReference>
<dbReference type="KEGG" id="mmed:Mame_03282"/>
<evidence type="ECO:0000256" key="2">
    <source>
        <dbReference type="ARBA" id="ARBA00005695"/>
    </source>
</evidence>
<dbReference type="InterPro" id="IPR039424">
    <property type="entry name" value="SBP_5"/>
</dbReference>
<dbReference type="eggNOG" id="COG0747">
    <property type="taxonomic scope" value="Bacteria"/>
</dbReference>
<comment type="similarity">
    <text evidence="2">Belongs to the bacterial solute-binding protein 5 family.</text>
</comment>
<gene>
    <name evidence="7" type="primary">gsiB_6</name>
    <name evidence="7" type="ORF">Mame_03282</name>
</gene>
<dbReference type="GO" id="GO:0015833">
    <property type="term" value="P:peptide transport"/>
    <property type="evidence" value="ECO:0007669"/>
    <property type="project" value="TreeGrafter"/>
</dbReference>
<feature type="signal peptide" evidence="5">
    <location>
        <begin position="1"/>
        <end position="29"/>
    </location>
</feature>
<evidence type="ECO:0000256" key="3">
    <source>
        <dbReference type="ARBA" id="ARBA00022448"/>
    </source>
</evidence>
<dbReference type="Proteomes" id="UP000191135">
    <property type="component" value="Chromosome"/>
</dbReference>
<dbReference type="RefSeq" id="WP_018064269.1">
    <property type="nucleotide sequence ID" value="NZ_AQWH01000006.1"/>
</dbReference>
<dbReference type="OrthoDB" id="9803988at2"/>
<dbReference type="PROSITE" id="PS01040">
    <property type="entry name" value="SBP_BACTERIAL_5"/>
    <property type="match status" value="1"/>
</dbReference>
<evidence type="ECO:0000256" key="1">
    <source>
        <dbReference type="ARBA" id="ARBA00004418"/>
    </source>
</evidence>
<evidence type="ECO:0000256" key="4">
    <source>
        <dbReference type="ARBA" id="ARBA00022729"/>
    </source>
</evidence>
<feature type="domain" description="Solute-binding protein family 5" evidence="6">
    <location>
        <begin position="78"/>
        <end position="429"/>
    </location>
</feature>
<evidence type="ECO:0000256" key="5">
    <source>
        <dbReference type="SAM" id="SignalP"/>
    </source>
</evidence>
<comment type="subcellular location">
    <subcellularLocation>
        <location evidence="1">Periplasm</location>
    </subcellularLocation>
</comment>
<keyword evidence="4 5" id="KW-0732">Signal</keyword>
<dbReference type="GO" id="GO:0043190">
    <property type="term" value="C:ATP-binding cassette (ABC) transporter complex"/>
    <property type="evidence" value="ECO:0007669"/>
    <property type="project" value="InterPro"/>
</dbReference>
<dbReference type="InterPro" id="IPR023765">
    <property type="entry name" value="SBP_5_CS"/>
</dbReference>
<dbReference type="Pfam" id="PF00496">
    <property type="entry name" value="SBP_bac_5"/>
    <property type="match status" value="1"/>
</dbReference>
<dbReference type="SUPFAM" id="SSF53850">
    <property type="entry name" value="Periplasmic binding protein-like II"/>
    <property type="match status" value="1"/>
</dbReference>
<dbReference type="Gene3D" id="3.10.105.10">
    <property type="entry name" value="Dipeptide-binding Protein, Domain 3"/>
    <property type="match status" value="1"/>
</dbReference>
<dbReference type="PANTHER" id="PTHR30290">
    <property type="entry name" value="PERIPLASMIC BINDING COMPONENT OF ABC TRANSPORTER"/>
    <property type="match status" value="1"/>
</dbReference>